<name>A0A1G2UTD3_9BACT</name>
<organism evidence="1 2">
    <name type="scientific">Candidatus Zambryskibacteria bacterium RIFCSPLOWO2_12_FULL_39_23</name>
    <dbReference type="NCBI Taxonomy" id="1802776"/>
    <lineage>
        <taxon>Bacteria</taxon>
        <taxon>Candidatus Zambryskiibacteriota</taxon>
    </lineage>
</organism>
<dbReference type="EMBL" id="MHWT01000014">
    <property type="protein sequence ID" value="OHB12606.1"/>
    <property type="molecule type" value="Genomic_DNA"/>
</dbReference>
<dbReference type="AlphaFoldDB" id="A0A1G2UTD3"/>
<sequence length="70" mass="8031">MVRMKTPLEIAMAIERHGEGVRMASKFHGIMMAEIFKGGYIEPTAVHEVKQKVSEIMRERRLAELQMETA</sequence>
<dbReference type="Proteomes" id="UP000176558">
    <property type="component" value="Unassembled WGS sequence"/>
</dbReference>
<evidence type="ECO:0000313" key="2">
    <source>
        <dbReference type="Proteomes" id="UP000176558"/>
    </source>
</evidence>
<evidence type="ECO:0000313" key="1">
    <source>
        <dbReference type="EMBL" id="OHB12606.1"/>
    </source>
</evidence>
<gene>
    <name evidence="1" type="ORF">A3G99_02185</name>
</gene>
<proteinExistence type="predicted"/>
<protein>
    <submittedName>
        <fullName evidence="1">Uncharacterized protein</fullName>
    </submittedName>
</protein>
<reference evidence="1 2" key="1">
    <citation type="journal article" date="2016" name="Nat. Commun.">
        <title>Thousands of microbial genomes shed light on interconnected biogeochemical processes in an aquifer system.</title>
        <authorList>
            <person name="Anantharaman K."/>
            <person name="Brown C.T."/>
            <person name="Hug L.A."/>
            <person name="Sharon I."/>
            <person name="Castelle C.J."/>
            <person name="Probst A.J."/>
            <person name="Thomas B.C."/>
            <person name="Singh A."/>
            <person name="Wilkins M.J."/>
            <person name="Karaoz U."/>
            <person name="Brodie E.L."/>
            <person name="Williams K.H."/>
            <person name="Hubbard S.S."/>
            <person name="Banfield J.F."/>
        </authorList>
    </citation>
    <scope>NUCLEOTIDE SEQUENCE [LARGE SCALE GENOMIC DNA]</scope>
</reference>
<comment type="caution">
    <text evidence="1">The sequence shown here is derived from an EMBL/GenBank/DDBJ whole genome shotgun (WGS) entry which is preliminary data.</text>
</comment>
<accession>A0A1G2UTD3</accession>